<evidence type="ECO:0000313" key="12">
    <source>
        <dbReference type="Proteomes" id="UP000649955"/>
    </source>
</evidence>
<dbReference type="InterPro" id="IPR017853">
    <property type="entry name" value="GH"/>
</dbReference>
<dbReference type="InterPro" id="IPR036881">
    <property type="entry name" value="Glyco_hydro_3_C_sf"/>
</dbReference>
<keyword evidence="5 7" id="KW-0378">Hydrolase</keyword>
<dbReference type="Pfam" id="PF01915">
    <property type="entry name" value="Glyco_hydro_3_C"/>
    <property type="match status" value="1"/>
</dbReference>
<dbReference type="InterPro" id="IPR036962">
    <property type="entry name" value="Glyco_hydro_3_N_sf"/>
</dbReference>
<dbReference type="Gene3D" id="3.20.20.300">
    <property type="entry name" value="Glycoside hydrolase, family 3, N-terminal domain"/>
    <property type="match status" value="1"/>
</dbReference>
<dbReference type="InterPro" id="IPR051915">
    <property type="entry name" value="Cellulose_Degrad_GH3"/>
</dbReference>
<dbReference type="PRINTS" id="PR00133">
    <property type="entry name" value="GLHYDRLASE3"/>
</dbReference>
<feature type="domain" description="Glycoside hydrolase family 3 C-terminal" evidence="10">
    <location>
        <begin position="413"/>
        <end position="615"/>
    </location>
</feature>
<keyword evidence="4 8" id="KW-0732">Signal</keyword>
<evidence type="ECO:0000313" key="11">
    <source>
        <dbReference type="EMBL" id="GHG17250.1"/>
    </source>
</evidence>
<gene>
    <name evidence="11" type="ORF">GCM10017567_39280</name>
</gene>
<proteinExistence type="inferred from homology"/>
<evidence type="ECO:0000259" key="9">
    <source>
        <dbReference type="Pfam" id="PF00933"/>
    </source>
</evidence>
<protein>
    <recommendedName>
        <fullName evidence="3">beta-glucosidase</fullName>
        <ecNumber evidence="3">3.2.1.21</ecNumber>
    </recommendedName>
</protein>
<keyword evidence="12" id="KW-1185">Reference proteome</keyword>
<evidence type="ECO:0000256" key="6">
    <source>
        <dbReference type="ARBA" id="ARBA00023295"/>
    </source>
</evidence>
<dbReference type="SUPFAM" id="SSF52279">
    <property type="entry name" value="Beta-D-glucan exohydrolase, C-terminal domain"/>
    <property type="match status" value="1"/>
</dbReference>
<evidence type="ECO:0000256" key="2">
    <source>
        <dbReference type="ARBA" id="ARBA00005336"/>
    </source>
</evidence>
<dbReference type="SUPFAM" id="SSF51445">
    <property type="entry name" value="(Trans)glycosidases"/>
    <property type="match status" value="1"/>
</dbReference>
<comment type="catalytic activity">
    <reaction evidence="1">
        <text>Hydrolysis of terminal, non-reducing beta-D-glucosyl residues with release of beta-D-glucose.</text>
        <dbReference type="EC" id="3.2.1.21"/>
    </reaction>
</comment>
<feature type="signal peptide" evidence="8">
    <location>
        <begin position="1"/>
        <end position="32"/>
    </location>
</feature>
<reference evidence="12" key="1">
    <citation type="journal article" date="2019" name="Int. J. Syst. Evol. Microbiol.">
        <title>The Global Catalogue of Microorganisms (GCM) 10K type strain sequencing project: providing services to taxonomists for standard genome sequencing and annotation.</title>
        <authorList>
            <consortium name="The Broad Institute Genomics Platform"/>
            <consortium name="The Broad Institute Genome Sequencing Center for Infectious Disease"/>
            <person name="Wu L."/>
            <person name="Ma J."/>
        </authorList>
    </citation>
    <scope>NUCLEOTIDE SEQUENCE [LARGE SCALE GENOMIC DNA]</scope>
    <source>
        <strain evidence="12">CGMCC 4.7680</strain>
    </source>
</reference>
<dbReference type="PANTHER" id="PTHR30620">
    <property type="entry name" value="PERIPLASMIC BETA-GLUCOSIDASE-RELATED"/>
    <property type="match status" value="1"/>
</dbReference>
<evidence type="ECO:0000256" key="4">
    <source>
        <dbReference type="ARBA" id="ARBA00022729"/>
    </source>
</evidence>
<evidence type="ECO:0000256" key="5">
    <source>
        <dbReference type="ARBA" id="ARBA00022801"/>
    </source>
</evidence>
<dbReference type="InterPro" id="IPR019800">
    <property type="entry name" value="Glyco_hydro_3_AS"/>
</dbReference>
<evidence type="ECO:0000256" key="8">
    <source>
        <dbReference type="SAM" id="SignalP"/>
    </source>
</evidence>
<dbReference type="Gene3D" id="3.40.50.1700">
    <property type="entry name" value="Glycoside hydrolase family 3 C-terminal domain"/>
    <property type="match status" value="1"/>
</dbReference>
<feature type="chain" id="PRO_5045278596" description="beta-glucosidase" evidence="8">
    <location>
        <begin position="33"/>
        <end position="619"/>
    </location>
</feature>
<dbReference type="PANTHER" id="PTHR30620:SF16">
    <property type="entry name" value="LYSOSOMAL BETA GLUCOSIDASE"/>
    <property type="match status" value="1"/>
</dbReference>
<dbReference type="EMBL" id="BNAW01000016">
    <property type="protein sequence ID" value="GHG17250.1"/>
    <property type="molecule type" value="Genomic_DNA"/>
</dbReference>
<evidence type="ECO:0000256" key="1">
    <source>
        <dbReference type="ARBA" id="ARBA00000448"/>
    </source>
</evidence>
<dbReference type="InterPro" id="IPR002772">
    <property type="entry name" value="Glyco_hydro_3_C"/>
</dbReference>
<accession>A0ABQ3KF54</accession>
<dbReference type="Proteomes" id="UP000649955">
    <property type="component" value="Unassembled WGS sequence"/>
</dbReference>
<dbReference type="PROSITE" id="PS00775">
    <property type="entry name" value="GLYCOSYL_HYDROL_F3"/>
    <property type="match status" value="1"/>
</dbReference>
<evidence type="ECO:0000256" key="3">
    <source>
        <dbReference type="ARBA" id="ARBA00012744"/>
    </source>
</evidence>
<feature type="domain" description="Glycoside hydrolase family 3 N-terminal" evidence="9">
    <location>
        <begin position="59"/>
        <end position="374"/>
    </location>
</feature>
<comment type="similarity">
    <text evidence="2 7">Belongs to the glycosyl hydrolase 3 family.</text>
</comment>
<keyword evidence="6 7" id="KW-0326">Glycosidase</keyword>
<dbReference type="RefSeq" id="WP_191312082.1">
    <property type="nucleotide sequence ID" value="NZ_BNAW01000016.1"/>
</dbReference>
<dbReference type="Pfam" id="PF00933">
    <property type="entry name" value="Glyco_hydro_3"/>
    <property type="match status" value="1"/>
</dbReference>
<evidence type="ECO:0000259" key="10">
    <source>
        <dbReference type="Pfam" id="PF01915"/>
    </source>
</evidence>
<dbReference type="EC" id="3.2.1.21" evidence="3"/>
<name>A0ABQ3KF54_9PSEU</name>
<sequence>MPLLRTTRSLRATRTTVLAGLLLAGTAFVPMASATATPLYQNARASVSDRVTDLMARMTLDDKVGQMTQGERGSATPAQAAAARLGSILSGGGSTPTPNTPQAWADMIDAYQRAATSTGLGIPIIYGSDSVHGHNNAYGATIFPHNIGLGAANDPALVRQIGAVTARETAATGVKWAFAPCLCVARDDRWGRTYESFGEVPANPVANSVVIEGLQGSSLAAPASVLATAKHFIGDGGTTGGVDQGNTQISLDELRKIHLPPFQAAIAHGVGSVMISFNSWNGVKDHGNKFLITDLLKGELHFSGFVVSDWNGIDQIDGQPGFTAAEVKQAVNAGIDMVMVPNDYAKFVSTLKAEVLNGHVPMSRIDDANRRILTKKFELGLFEHPYTDRSLQQDFGSAAHHALARQAARESQVLLKNDGVLPLAKADNRIFVAGKNANDMGNQAGGWTLTWQGQSGERVIPGTTILDGIKAGAGKGTVVTYDRAGGGINSSYKVAVAVVGETPYAEGQGDRPGGVVLDAEDVALIGKLKASGVPLVVVTVSGRPLDISAQLPSIRGLVAAWLPGSEGAGVADVLYGDYNPTGKLSFTWPKSASQQPINAGDGKQGLFPYGYGLSYGRRH</sequence>
<dbReference type="InterPro" id="IPR001764">
    <property type="entry name" value="Glyco_hydro_3_N"/>
</dbReference>
<evidence type="ECO:0000256" key="7">
    <source>
        <dbReference type="RuleBase" id="RU361161"/>
    </source>
</evidence>
<comment type="caution">
    <text evidence="11">The sequence shown here is derived from an EMBL/GenBank/DDBJ whole genome shotgun (WGS) entry which is preliminary data.</text>
</comment>
<organism evidence="11 12">
    <name type="scientific">Amycolatopsis bullii</name>
    <dbReference type="NCBI Taxonomy" id="941987"/>
    <lineage>
        <taxon>Bacteria</taxon>
        <taxon>Bacillati</taxon>
        <taxon>Actinomycetota</taxon>
        <taxon>Actinomycetes</taxon>
        <taxon>Pseudonocardiales</taxon>
        <taxon>Pseudonocardiaceae</taxon>
        <taxon>Amycolatopsis</taxon>
    </lineage>
</organism>